<name>A0A2U1PEN9_ARTAN</name>
<accession>A0A2U1PEN9</accession>
<organism evidence="1 2">
    <name type="scientific">Artemisia annua</name>
    <name type="common">Sweet wormwood</name>
    <dbReference type="NCBI Taxonomy" id="35608"/>
    <lineage>
        <taxon>Eukaryota</taxon>
        <taxon>Viridiplantae</taxon>
        <taxon>Streptophyta</taxon>
        <taxon>Embryophyta</taxon>
        <taxon>Tracheophyta</taxon>
        <taxon>Spermatophyta</taxon>
        <taxon>Magnoliopsida</taxon>
        <taxon>eudicotyledons</taxon>
        <taxon>Gunneridae</taxon>
        <taxon>Pentapetalae</taxon>
        <taxon>asterids</taxon>
        <taxon>campanulids</taxon>
        <taxon>Asterales</taxon>
        <taxon>Asteraceae</taxon>
        <taxon>Asteroideae</taxon>
        <taxon>Anthemideae</taxon>
        <taxon>Artemisiinae</taxon>
        <taxon>Artemisia</taxon>
    </lineage>
</organism>
<sequence length="66" mass="7645">MSFTQLAMVHNQMIHNNLVVAEALHNLEQQREQVHHLSQFRTIISDAIVIKKVMETDAIVVLLEHM</sequence>
<evidence type="ECO:0000313" key="2">
    <source>
        <dbReference type="Proteomes" id="UP000245207"/>
    </source>
</evidence>
<dbReference type="Proteomes" id="UP000245207">
    <property type="component" value="Unassembled WGS sequence"/>
</dbReference>
<keyword evidence="2" id="KW-1185">Reference proteome</keyword>
<protein>
    <submittedName>
        <fullName evidence="1">Uncharacterized protein</fullName>
    </submittedName>
</protein>
<comment type="caution">
    <text evidence="1">The sequence shown here is derived from an EMBL/GenBank/DDBJ whole genome shotgun (WGS) entry which is preliminary data.</text>
</comment>
<proteinExistence type="predicted"/>
<reference evidence="1 2" key="1">
    <citation type="journal article" date="2018" name="Mol. Plant">
        <title>The genome of Artemisia annua provides insight into the evolution of Asteraceae family and artemisinin biosynthesis.</title>
        <authorList>
            <person name="Shen Q."/>
            <person name="Zhang L."/>
            <person name="Liao Z."/>
            <person name="Wang S."/>
            <person name="Yan T."/>
            <person name="Shi P."/>
            <person name="Liu M."/>
            <person name="Fu X."/>
            <person name="Pan Q."/>
            <person name="Wang Y."/>
            <person name="Lv Z."/>
            <person name="Lu X."/>
            <person name="Zhang F."/>
            <person name="Jiang W."/>
            <person name="Ma Y."/>
            <person name="Chen M."/>
            <person name="Hao X."/>
            <person name="Li L."/>
            <person name="Tang Y."/>
            <person name="Lv G."/>
            <person name="Zhou Y."/>
            <person name="Sun X."/>
            <person name="Brodelius P.E."/>
            <person name="Rose J.K.C."/>
            <person name="Tang K."/>
        </authorList>
    </citation>
    <scope>NUCLEOTIDE SEQUENCE [LARGE SCALE GENOMIC DNA]</scope>
    <source>
        <strain evidence="2">cv. Huhao1</strain>
        <tissue evidence="1">Leaf</tissue>
    </source>
</reference>
<evidence type="ECO:0000313" key="1">
    <source>
        <dbReference type="EMBL" id="PWA84203.1"/>
    </source>
</evidence>
<gene>
    <name evidence="1" type="ORF">CTI12_AA162240</name>
</gene>
<dbReference type="EMBL" id="PKPP01001254">
    <property type="protein sequence ID" value="PWA84203.1"/>
    <property type="molecule type" value="Genomic_DNA"/>
</dbReference>
<dbReference type="AlphaFoldDB" id="A0A2U1PEN9"/>